<sequence>MVGIDLNTLWHAYAGPVVPLPKKGSAVVYLPQGHLEHLGATPGAAAIAAVPPHVFCRVVDVNLHADFATDEEAERRMREREDGAAYDGEGEDVVKRPAQIPHMFCKTLMASNTSAHSGFSVPRRAAPPRIAFRRWYTALATGTS</sequence>
<accession>A0A6G1DPI6</accession>
<name>A0A6G1DPI6_9ORYZ</name>
<evidence type="ECO:0000256" key="3">
    <source>
        <dbReference type="ARBA" id="ARBA00023125"/>
    </source>
</evidence>
<keyword evidence="3" id="KW-0238">DNA-binding</keyword>
<keyword evidence="4" id="KW-0804">Transcription</keyword>
<dbReference type="SUPFAM" id="SSF101936">
    <property type="entry name" value="DNA-binding pseudobarrel domain"/>
    <property type="match status" value="1"/>
</dbReference>
<keyword evidence="5" id="KW-0539">Nucleus</keyword>
<dbReference type="OrthoDB" id="682475at2759"/>
<comment type="subcellular location">
    <subcellularLocation>
        <location evidence="1">Nucleus</location>
    </subcellularLocation>
</comment>
<evidence type="ECO:0000256" key="2">
    <source>
        <dbReference type="ARBA" id="ARBA00023015"/>
    </source>
</evidence>
<dbReference type="InterPro" id="IPR015300">
    <property type="entry name" value="DNA-bd_pseudobarrel_sf"/>
</dbReference>
<protein>
    <submittedName>
        <fullName evidence="6">Uncharacterized protein</fullName>
    </submittedName>
</protein>
<organism evidence="6 7">
    <name type="scientific">Oryza meyeriana var. granulata</name>
    <dbReference type="NCBI Taxonomy" id="110450"/>
    <lineage>
        <taxon>Eukaryota</taxon>
        <taxon>Viridiplantae</taxon>
        <taxon>Streptophyta</taxon>
        <taxon>Embryophyta</taxon>
        <taxon>Tracheophyta</taxon>
        <taxon>Spermatophyta</taxon>
        <taxon>Magnoliopsida</taxon>
        <taxon>Liliopsida</taxon>
        <taxon>Poales</taxon>
        <taxon>Poaceae</taxon>
        <taxon>BOP clade</taxon>
        <taxon>Oryzoideae</taxon>
        <taxon>Oryzeae</taxon>
        <taxon>Oryzinae</taxon>
        <taxon>Oryza</taxon>
        <taxon>Oryza meyeriana</taxon>
    </lineage>
</organism>
<dbReference type="AlphaFoldDB" id="A0A6G1DPI6"/>
<keyword evidence="2" id="KW-0805">Transcription regulation</keyword>
<dbReference type="GO" id="GO:0005634">
    <property type="term" value="C:nucleus"/>
    <property type="evidence" value="ECO:0007669"/>
    <property type="project" value="UniProtKB-SubCell"/>
</dbReference>
<evidence type="ECO:0000256" key="5">
    <source>
        <dbReference type="ARBA" id="ARBA00023242"/>
    </source>
</evidence>
<dbReference type="Proteomes" id="UP000479710">
    <property type="component" value="Unassembled WGS sequence"/>
</dbReference>
<evidence type="ECO:0000256" key="4">
    <source>
        <dbReference type="ARBA" id="ARBA00023163"/>
    </source>
</evidence>
<comment type="caution">
    <text evidence="6">The sequence shown here is derived from an EMBL/GenBank/DDBJ whole genome shotgun (WGS) entry which is preliminary data.</text>
</comment>
<dbReference type="PANTHER" id="PTHR31384">
    <property type="entry name" value="AUXIN RESPONSE FACTOR 4-RELATED"/>
    <property type="match status" value="1"/>
</dbReference>
<dbReference type="GO" id="GO:0006355">
    <property type="term" value="P:regulation of DNA-templated transcription"/>
    <property type="evidence" value="ECO:0007669"/>
    <property type="project" value="InterPro"/>
</dbReference>
<evidence type="ECO:0000313" key="7">
    <source>
        <dbReference type="Proteomes" id="UP000479710"/>
    </source>
</evidence>
<dbReference type="GO" id="GO:0003677">
    <property type="term" value="F:DNA binding"/>
    <property type="evidence" value="ECO:0007669"/>
    <property type="project" value="UniProtKB-KW"/>
</dbReference>
<dbReference type="GO" id="GO:0009725">
    <property type="term" value="P:response to hormone"/>
    <property type="evidence" value="ECO:0007669"/>
    <property type="project" value="InterPro"/>
</dbReference>
<gene>
    <name evidence="6" type="ORF">E2562_028511</name>
</gene>
<evidence type="ECO:0000256" key="1">
    <source>
        <dbReference type="ARBA" id="ARBA00004123"/>
    </source>
</evidence>
<proteinExistence type="predicted"/>
<dbReference type="PANTHER" id="PTHR31384:SF5">
    <property type="entry name" value="AUXIN RESPONSE FACTOR 3"/>
    <property type="match status" value="1"/>
</dbReference>
<evidence type="ECO:0000313" key="6">
    <source>
        <dbReference type="EMBL" id="KAF0914427.1"/>
    </source>
</evidence>
<dbReference type="InterPro" id="IPR044835">
    <property type="entry name" value="ARF_plant"/>
</dbReference>
<keyword evidence="7" id="KW-1185">Reference proteome</keyword>
<dbReference type="EMBL" id="SPHZ02000006">
    <property type="protein sequence ID" value="KAF0914427.1"/>
    <property type="molecule type" value="Genomic_DNA"/>
</dbReference>
<reference evidence="6 7" key="1">
    <citation type="submission" date="2019-11" db="EMBL/GenBank/DDBJ databases">
        <title>Whole genome sequence of Oryza granulata.</title>
        <authorList>
            <person name="Li W."/>
        </authorList>
    </citation>
    <scope>NUCLEOTIDE SEQUENCE [LARGE SCALE GENOMIC DNA]</scope>
    <source>
        <strain evidence="7">cv. Menghai</strain>
        <tissue evidence="6">Leaf</tissue>
    </source>
</reference>